<dbReference type="InterPro" id="IPR000150">
    <property type="entry name" value="Cof"/>
</dbReference>
<dbReference type="GO" id="GO:0016791">
    <property type="term" value="F:phosphatase activity"/>
    <property type="evidence" value="ECO:0007669"/>
    <property type="project" value="UniProtKB-ARBA"/>
</dbReference>
<dbReference type="PANTHER" id="PTHR10000">
    <property type="entry name" value="PHOSPHOSERINE PHOSPHATASE"/>
    <property type="match status" value="1"/>
</dbReference>
<dbReference type="GO" id="GO:0000287">
    <property type="term" value="F:magnesium ion binding"/>
    <property type="evidence" value="ECO:0007669"/>
    <property type="project" value="TreeGrafter"/>
</dbReference>
<name>A0A0X8H137_9FIRM</name>
<dbReference type="Gene3D" id="3.40.50.1000">
    <property type="entry name" value="HAD superfamily/HAD-like"/>
    <property type="match status" value="1"/>
</dbReference>
<dbReference type="RefSeq" id="WP_067633552.1">
    <property type="nucleotide sequence ID" value="NZ_CP013213.1"/>
</dbReference>
<dbReference type="SFLD" id="SFLDG01140">
    <property type="entry name" value="C2.B:_Phosphomannomutase_and_P"/>
    <property type="match status" value="1"/>
</dbReference>
<sequence>MSIKIVFFDVDGTLASNADHSLGFLERIPFSAKQAIHKLKENGVLVAIATGRSYASMKPFEDILEIDTLICSNGNIVIHHGAILDINVIPYELVVQAIHVLEGVCDLNIFVETSKGDYRIGPPKSDLSFMGDDLQTIHHIEDLKHYDVFQVIGNGYDVAQYVNHLDEKLTIRKFGPHAFDICLKDINKGVAVEHVLKKLGLTPDEAMAFGDEANDLEMFMSVKTSVAMQDSNEALKQVATHVTSSVESDGIVNGLKYFNLI</sequence>
<dbReference type="InterPro" id="IPR023214">
    <property type="entry name" value="HAD_sf"/>
</dbReference>
<dbReference type="InterPro" id="IPR006379">
    <property type="entry name" value="HAD-SF_hydro_IIB"/>
</dbReference>
<dbReference type="NCBIfam" id="TIGR00099">
    <property type="entry name" value="Cof-subfamily"/>
    <property type="match status" value="1"/>
</dbReference>
<gene>
    <name evidence="1" type="ORF">AOC36_09085</name>
</gene>
<proteinExistence type="predicted"/>
<evidence type="ECO:0000313" key="2">
    <source>
        <dbReference type="Proteomes" id="UP000063781"/>
    </source>
</evidence>
<dbReference type="Gene3D" id="3.30.1240.10">
    <property type="match status" value="1"/>
</dbReference>
<dbReference type="InterPro" id="IPR036412">
    <property type="entry name" value="HAD-like_sf"/>
</dbReference>
<dbReference type="SFLD" id="SFLDS00003">
    <property type="entry name" value="Haloacid_Dehalogenase"/>
    <property type="match status" value="1"/>
</dbReference>
<dbReference type="PANTHER" id="PTHR10000:SF8">
    <property type="entry name" value="HAD SUPERFAMILY HYDROLASE-LIKE, TYPE 3"/>
    <property type="match status" value="1"/>
</dbReference>
<dbReference type="OrthoDB" id="9810101at2"/>
<accession>A0A0X8H137</accession>
<protein>
    <recommendedName>
        <fullName evidence="3">Hydrolase</fullName>
    </recommendedName>
</protein>
<dbReference type="Pfam" id="PF08282">
    <property type="entry name" value="Hydrolase_3"/>
    <property type="match status" value="1"/>
</dbReference>
<dbReference type="KEGG" id="erl:AOC36_09085"/>
<dbReference type="AlphaFoldDB" id="A0A0X8H137"/>
<evidence type="ECO:0000313" key="1">
    <source>
        <dbReference type="EMBL" id="AMC94136.1"/>
    </source>
</evidence>
<dbReference type="SUPFAM" id="SSF56784">
    <property type="entry name" value="HAD-like"/>
    <property type="match status" value="1"/>
</dbReference>
<keyword evidence="2" id="KW-1185">Reference proteome</keyword>
<dbReference type="GO" id="GO:0005829">
    <property type="term" value="C:cytosol"/>
    <property type="evidence" value="ECO:0007669"/>
    <property type="project" value="TreeGrafter"/>
</dbReference>
<dbReference type="EMBL" id="CP013213">
    <property type="protein sequence ID" value="AMC94136.1"/>
    <property type="molecule type" value="Genomic_DNA"/>
</dbReference>
<evidence type="ECO:0008006" key="3">
    <source>
        <dbReference type="Google" id="ProtNLM"/>
    </source>
</evidence>
<reference evidence="1 2" key="1">
    <citation type="submission" date="2015-10" db="EMBL/GenBank/DDBJ databases">
        <title>Erysipelothrix larvae sp. LV19 isolated from the larval gut of the rhinoceros beetle, Trypoxylus dichotomus.</title>
        <authorList>
            <person name="Lim S."/>
            <person name="Kim B.-C."/>
        </authorList>
    </citation>
    <scope>NUCLEOTIDE SEQUENCE [LARGE SCALE GENOMIC DNA]</scope>
    <source>
        <strain evidence="1 2">LV19</strain>
    </source>
</reference>
<dbReference type="NCBIfam" id="TIGR01484">
    <property type="entry name" value="HAD-SF-IIB"/>
    <property type="match status" value="1"/>
</dbReference>
<organism evidence="1 2">
    <name type="scientific">Erysipelothrix larvae</name>
    <dbReference type="NCBI Taxonomy" id="1514105"/>
    <lineage>
        <taxon>Bacteria</taxon>
        <taxon>Bacillati</taxon>
        <taxon>Bacillota</taxon>
        <taxon>Erysipelotrichia</taxon>
        <taxon>Erysipelotrichales</taxon>
        <taxon>Erysipelotrichaceae</taxon>
        <taxon>Erysipelothrix</taxon>
    </lineage>
</organism>
<dbReference type="Proteomes" id="UP000063781">
    <property type="component" value="Chromosome"/>
</dbReference>
<dbReference type="STRING" id="1514105.AOC36_09085"/>